<dbReference type="GeneTree" id="ENSGT00390000002288"/>
<keyword evidence="8" id="KW-0010">Activator</keyword>
<comment type="subcellular location">
    <subcellularLocation>
        <location evidence="1">Nucleus</location>
    </subcellularLocation>
</comment>
<evidence type="ECO:0000256" key="12">
    <source>
        <dbReference type="ARBA" id="ARBA00042630"/>
    </source>
</evidence>
<evidence type="ECO:0000256" key="3">
    <source>
        <dbReference type="ARBA" id="ARBA00022723"/>
    </source>
</evidence>
<dbReference type="PANTHER" id="PTHR11618:SF5">
    <property type="entry name" value="TRANSCRIPTION FACTOR IIIB 50 KDA SUBUNIT"/>
    <property type="match status" value="1"/>
</dbReference>
<dbReference type="PROSITE" id="PS51134">
    <property type="entry name" value="ZF_TFIIB"/>
    <property type="match status" value="1"/>
</dbReference>
<dbReference type="InterPro" id="IPR036915">
    <property type="entry name" value="Cyclin-like_sf"/>
</dbReference>
<evidence type="ECO:0000256" key="6">
    <source>
        <dbReference type="ARBA" id="ARBA00022833"/>
    </source>
</evidence>
<dbReference type="GO" id="GO:0070897">
    <property type="term" value="P:transcription preinitiation complex assembly"/>
    <property type="evidence" value="ECO:0007669"/>
    <property type="project" value="InterPro"/>
</dbReference>
<dbReference type="Ensembl" id="ENSDART00000160174.3">
    <property type="protein sequence ID" value="ENSDARP00000130569.1"/>
    <property type="gene ID" value="ENSDARG00000002060.11"/>
</dbReference>
<evidence type="ECO:0000256" key="15">
    <source>
        <dbReference type="SAM" id="MobiDB-lite"/>
    </source>
</evidence>
<dbReference type="Bgee" id="ENSDARG00000002060">
    <property type="expression patterns" value="Expressed in mature ovarian follicle and 20 other cell types or tissues"/>
</dbReference>
<feature type="compositionally biased region" description="Polar residues" evidence="15">
    <location>
        <begin position="337"/>
        <end position="346"/>
    </location>
</feature>
<dbReference type="Pfam" id="PF08271">
    <property type="entry name" value="Zn_Ribbon_TF"/>
    <property type="match status" value="1"/>
</dbReference>
<evidence type="ECO:0000256" key="7">
    <source>
        <dbReference type="ARBA" id="ARBA00023015"/>
    </source>
</evidence>
<dbReference type="FunFam" id="2.20.25.10:FF:000014">
    <property type="entry name" value="Transcription factor IIIB 50 kDa subunit"/>
    <property type="match status" value="1"/>
</dbReference>
<evidence type="ECO:0000256" key="11">
    <source>
        <dbReference type="ARBA" id="ARBA00039848"/>
    </source>
</evidence>
<dbReference type="EMBL" id="CU929124">
    <property type="status" value="NOT_ANNOTATED_CDS"/>
    <property type="molecule type" value="Genomic_DNA"/>
</dbReference>
<dbReference type="Gene3D" id="1.10.472.10">
    <property type="entry name" value="Cyclin-like"/>
    <property type="match status" value="2"/>
</dbReference>
<dbReference type="GO" id="GO:0001964">
    <property type="term" value="P:startle response"/>
    <property type="evidence" value="ECO:0000315"/>
    <property type="project" value="ZFIN"/>
</dbReference>
<protein>
    <recommendedName>
        <fullName evidence="11">Transcription factor IIIB 50 kDa subunit</fullName>
    </recommendedName>
    <alternativeName>
        <fullName evidence="12">B-related factor 2</fullName>
    </alternativeName>
</protein>
<evidence type="ECO:0000256" key="2">
    <source>
        <dbReference type="ARBA" id="ARBA00010857"/>
    </source>
</evidence>
<sequence>MSKNCPECGSSRVVEDDLYSQKQWVCEDCGSVVSEGLLTTTLSEESHSRAVPFFTSTAAFKKPCRNLVSGFSRLRALCRIFRLSSSMEDASANLFERAYNHPNFLHISLSKKQILAGCCMFHICRQNSWPVFMGTIGYLLDADNYQMGTIYQELTKSLNLQTTQVCITRMLESFCYDFKLAPDEVEEVFSVAQQRLVDQTSALLELAADTWILTGRRPFPLFLAAVYVAWQSLNPLARMKYSLMKFCKIAKAPEQLWCKSKDTINKRLNELLEVLCKLGRELPWVRPTDIQMNTVTTLVEDILKHRKALLILAVKHYEKQLEETQTSQYSESELSDSKSTVQTQCKSPPDEEDEGCELPPDHWGKRHLFLPPCVRSQKRQKINEAPLEVTGDEDISDSEIESYIRSEEEIKLFAKARKKICKY</sequence>
<dbReference type="Gene3D" id="2.20.25.10">
    <property type="match status" value="1"/>
</dbReference>
<name>F1QIW1_DANRE</name>
<dbReference type="AGR" id="ZFIN:ZDB-GENE-040801-43"/>
<dbReference type="Ensembl" id="ENSDART00000183850.1">
    <property type="protein sequence ID" value="ENSDARP00000148514.1"/>
    <property type="gene ID" value="ENSDARG00000002060.11"/>
</dbReference>
<keyword evidence="4" id="KW-0677">Repeat</keyword>
<dbReference type="InterPro" id="IPR000812">
    <property type="entry name" value="TFIIB"/>
</dbReference>
<dbReference type="EMBL" id="BX005297">
    <property type="status" value="NOT_ANNOTATED_CDS"/>
    <property type="molecule type" value="Genomic_DNA"/>
</dbReference>
<dbReference type="GO" id="GO:0005634">
    <property type="term" value="C:nucleus"/>
    <property type="evidence" value="ECO:0007669"/>
    <property type="project" value="UniProtKB-SubCell"/>
</dbReference>
<dbReference type="GO" id="GO:0036268">
    <property type="term" value="P:swimming"/>
    <property type="evidence" value="ECO:0000315"/>
    <property type="project" value="ZFIN"/>
</dbReference>
<evidence type="ECO:0000256" key="10">
    <source>
        <dbReference type="ARBA" id="ARBA00023242"/>
    </source>
</evidence>
<evidence type="ECO:0000256" key="14">
    <source>
        <dbReference type="PROSITE-ProRule" id="PRU00469"/>
    </source>
</evidence>
<accession>F1QIW1</accession>
<dbReference type="PANTHER" id="PTHR11618">
    <property type="entry name" value="TRANSCRIPTION INITIATION FACTOR IIB-RELATED"/>
    <property type="match status" value="1"/>
</dbReference>
<evidence type="ECO:0000313" key="19">
    <source>
        <dbReference type="RefSeq" id="XP_009303925.1"/>
    </source>
</evidence>
<dbReference type="CTD" id="55290"/>
<gene>
    <name evidence="17 18 19 20" type="primary">brf2</name>
    <name evidence="18 19" type="synonym">si:ch211-271b8.2</name>
    <name evidence="18 19" type="synonym">wu:fj22c04</name>
    <name evidence="18 19" type="synonym">zgc:100856</name>
</gene>
<keyword evidence="9" id="KW-0804">Transcription</keyword>
<dbReference type="Pfam" id="PF21886">
    <property type="entry name" value="BRF2-like_C_cyclin_rpt"/>
    <property type="match status" value="1"/>
</dbReference>
<feature type="region of interest" description="Disordered" evidence="15">
    <location>
        <begin position="325"/>
        <end position="360"/>
    </location>
</feature>
<dbReference type="GO" id="GO:1904888">
    <property type="term" value="P:cranial skeletal system development"/>
    <property type="evidence" value="ECO:0000315"/>
    <property type="project" value="ZFIN"/>
</dbReference>
<evidence type="ECO:0000256" key="5">
    <source>
        <dbReference type="ARBA" id="ARBA00022771"/>
    </source>
</evidence>
<comment type="similarity">
    <text evidence="2">Belongs to the TFIIB family.</text>
</comment>
<dbReference type="AlphaFoldDB" id="F1QIW1"/>
<dbReference type="InterPro" id="IPR054078">
    <property type="entry name" value="BRF2-like_C"/>
</dbReference>
<dbReference type="SUPFAM" id="SSF57783">
    <property type="entry name" value="Zinc beta-ribbon"/>
    <property type="match status" value="1"/>
</dbReference>
<evidence type="ECO:0000256" key="9">
    <source>
        <dbReference type="ARBA" id="ARBA00023163"/>
    </source>
</evidence>
<dbReference type="Ensembl" id="ENSDART00000169493.2">
    <property type="protein sequence ID" value="ENSDARP00000140772.1"/>
    <property type="gene ID" value="ENSDARG00000002060.11"/>
</dbReference>
<dbReference type="CDD" id="cd20555">
    <property type="entry name" value="CYCLIN_BRF2"/>
    <property type="match status" value="1"/>
</dbReference>
<accession>A0A8M3BDC6</accession>
<dbReference type="FunFam" id="1.10.472.10:FF:000223">
    <property type="entry name" value="BRF2, RNA polymerase III transcription initiation factor subunit"/>
    <property type="match status" value="1"/>
</dbReference>
<dbReference type="EMBL" id="CABZ01069948">
    <property type="status" value="NOT_ANNOTATED_CDS"/>
    <property type="molecule type" value="Genomic_DNA"/>
</dbReference>
<dbReference type="OMA" id="IPESEMH"/>
<keyword evidence="10" id="KW-0539">Nucleus</keyword>
<dbReference type="Ensembl" id="ENSDART00000020297.9">
    <property type="protein sequence ID" value="ENSDARP00000006590.7"/>
    <property type="gene ID" value="ENSDARG00000002060.11"/>
</dbReference>
<evidence type="ECO:0000256" key="1">
    <source>
        <dbReference type="ARBA" id="ARBA00004123"/>
    </source>
</evidence>
<dbReference type="InterPro" id="IPR013137">
    <property type="entry name" value="Znf_TFIIB"/>
</dbReference>
<dbReference type="RefSeq" id="XP_009303925.1">
    <property type="nucleotide sequence ID" value="XM_009305650.3"/>
</dbReference>
<dbReference type="ZFIN" id="ZDB-GENE-040801-43">
    <property type="gene designation" value="brf2"/>
</dbReference>
<proteinExistence type="inferred from homology"/>
<dbReference type="SUPFAM" id="SSF47954">
    <property type="entry name" value="Cyclin-like"/>
    <property type="match status" value="2"/>
</dbReference>
<evidence type="ECO:0000313" key="17">
    <source>
        <dbReference type="Ensembl" id="ENSDARP00000006590"/>
    </source>
</evidence>
<comment type="function">
    <text evidence="13">General activator of RNA polymerase III transcription. Factor exclusively required for RNA polymerase III transcription of genes with promoter elements upstream of the initiation sites. Contributes to the regulation of gene expression; functions as activator in the absence of oxidative stress. Down-regulates expression of target genes in response to oxidative stress. Overexpression protects cells against apoptosis in response to oxidative stress.</text>
</comment>
<dbReference type="RefSeq" id="XP_009303924.1">
    <property type="nucleotide sequence ID" value="XM_009305649.4"/>
</dbReference>
<keyword evidence="5 14" id="KW-0863">Zinc-finger</keyword>
<dbReference type="EMBL" id="CABZ01069949">
    <property type="status" value="NOT_ANNOTATED_CDS"/>
    <property type="molecule type" value="Genomic_DNA"/>
</dbReference>
<feature type="domain" description="TFIIB-type" evidence="16">
    <location>
        <begin position="1"/>
        <end position="34"/>
    </location>
</feature>
<evidence type="ECO:0000313" key="18">
    <source>
        <dbReference type="RefSeq" id="XP_009303924.1"/>
    </source>
</evidence>
<keyword evidence="3" id="KW-0479">Metal-binding</keyword>
<reference evidence="17" key="1">
    <citation type="submission" date="2011-07" db="UniProtKB">
        <authorList>
            <consortium name="Ensembl"/>
        </authorList>
    </citation>
    <scope>IDENTIFICATION</scope>
    <source>
        <strain evidence="17">Tuebingen</strain>
    </source>
</reference>
<reference evidence="17" key="2">
    <citation type="journal article" date="2013" name="Nature">
        <title>The zebrafish reference genome sequence and its relationship to the human genome.</title>
        <authorList>
            <consortium name="Genome Reference Consortium Zebrafish"/>
            <person name="Howe K."/>
            <person name="Clark M.D."/>
            <person name="Torroja C.F."/>
            <person name="Torrance J."/>
            <person name="Berthelot C."/>
            <person name="Muffato M."/>
            <person name="Collins J.E."/>
            <person name="Humphray S."/>
            <person name="McLaren K."/>
            <person name="Matthews L."/>
            <person name="McLaren S."/>
            <person name="Sealy I."/>
            <person name="Caccamo M."/>
            <person name="Churcher C."/>
            <person name="Scott C."/>
            <person name="Barrett J.C."/>
            <person name="Koch R."/>
            <person name="Rauch G.J."/>
            <person name="White S."/>
            <person name="Chow W."/>
            <person name="Kilian B."/>
            <person name="Quintais L.T."/>
            <person name="Guerra-Assuncao J.A."/>
            <person name="Zhou Y."/>
            <person name="Gu Y."/>
            <person name="Yen J."/>
            <person name="Vogel J.H."/>
            <person name="Eyre T."/>
            <person name="Redmond S."/>
            <person name="Banerjee R."/>
            <person name="Chi J."/>
            <person name="Fu B."/>
            <person name="Langley E."/>
            <person name="Maguire S.F."/>
            <person name="Laird G.K."/>
            <person name="Lloyd D."/>
            <person name="Kenyon E."/>
            <person name="Donaldson S."/>
            <person name="Sehra H."/>
            <person name="Almeida-King J."/>
            <person name="Loveland J."/>
            <person name="Trevanion S."/>
            <person name="Jones M."/>
            <person name="Quail M."/>
            <person name="Willey D."/>
            <person name="Hunt A."/>
            <person name="Burton J."/>
            <person name="Sims S."/>
            <person name="McLay K."/>
            <person name="Plumb B."/>
            <person name="Davis J."/>
            <person name="Clee C."/>
            <person name="Oliver K."/>
            <person name="Clark R."/>
            <person name="Riddle C."/>
            <person name="Elliot D."/>
            <person name="Eliott D."/>
            <person name="Threadgold G."/>
            <person name="Harden G."/>
            <person name="Ware D."/>
            <person name="Begum S."/>
            <person name="Mortimore B."/>
            <person name="Mortimer B."/>
            <person name="Kerry G."/>
            <person name="Heath P."/>
            <person name="Phillimore B."/>
            <person name="Tracey A."/>
            <person name="Corby N."/>
            <person name="Dunn M."/>
            <person name="Johnson C."/>
            <person name="Wood J."/>
            <person name="Clark S."/>
            <person name="Pelan S."/>
            <person name="Griffiths G."/>
            <person name="Smith M."/>
            <person name="Glithero R."/>
            <person name="Howden P."/>
            <person name="Barker N."/>
            <person name="Lloyd C."/>
            <person name="Stevens C."/>
            <person name="Harley J."/>
            <person name="Holt K."/>
            <person name="Panagiotidis G."/>
            <person name="Lovell J."/>
            <person name="Beasley H."/>
            <person name="Henderson C."/>
            <person name="Gordon D."/>
            <person name="Auger K."/>
            <person name="Wright D."/>
            <person name="Collins J."/>
            <person name="Raisen C."/>
            <person name="Dyer L."/>
            <person name="Leung K."/>
            <person name="Robertson L."/>
            <person name="Ambridge K."/>
            <person name="Leongamornlert D."/>
            <person name="McGuire S."/>
            <person name="Gilderthorp R."/>
            <person name="Griffiths C."/>
            <person name="Manthravadi D."/>
            <person name="Nichol S."/>
            <person name="Barker G."/>
            <person name="Whitehead S."/>
            <person name="Kay M."/>
            <person name="Brown J."/>
            <person name="Murnane C."/>
            <person name="Gray E."/>
            <person name="Humphries M."/>
            <person name="Sycamore N."/>
            <person name="Barker D."/>
            <person name="Saunders D."/>
            <person name="Wallis J."/>
            <person name="Babbage A."/>
            <person name="Hammond S."/>
            <person name="Mashreghi-Mohammadi M."/>
            <person name="Barr L."/>
            <person name="Martin S."/>
            <person name="Wray P."/>
            <person name="Ellington A."/>
            <person name="Matthews N."/>
            <person name="Ellwood M."/>
            <person name="Woodmansey R."/>
            <person name="Clark G."/>
            <person name="Cooper J."/>
            <person name="Cooper J."/>
            <person name="Tromans A."/>
            <person name="Grafham D."/>
            <person name="Skuce C."/>
            <person name="Pandian R."/>
            <person name="Andrews R."/>
            <person name="Harrison E."/>
            <person name="Kimberley A."/>
            <person name="Garnett J."/>
            <person name="Fosker N."/>
            <person name="Hall R."/>
            <person name="Garner P."/>
            <person name="Kelly D."/>
            <person name="Bird C."/>
            <person name="Palmer S."/>
            <person name="Gehring I."/>
            <person name="Berger A."/>
            <person name="Dooley C.M."/>
            <person name="Ersan-Urun Z."/>
            <person name="Eser C."/>
            <person name="Geiger H."/>
            <person name="Geisler M."/>
            <person name="Karotki L."/>
            <person name="Kirn A."/>
            <person name="Konantz J."/>
            <person name="Konantz M."/>
            <person name="Oberlander M."/>
            <person name="Rudolph-Geiger S."/>
            <person name="Teucke M."/>
            <person name="Lanz C."/>
            <person name="Raddatz G."/>
            <person name="Osoegawa K."/>
            <person name="Zhu B."/>
            <person name="Rapp A."/>
            <person name="Widaa S."/>
            <person name="Langford C."/>
            <person name="Yang F."/>
            <person name="Schuster S.C."/>
            <person name="Carter N.P."/>
            <person name="Harrow J."/>
            <person name="Ning Z."/>
            <person name="Herrero J."/>
            <person name="Searle S.M."/>
            <person name="Enright A."/>
            <person name="Geisler R."/>
            <person name="Plasterk R.H."/>
            <person name="Lee C."/>
            <person name="Westerfield M."/>
            <person name="de Jong P.J."/>
            <person name="Zon L.I."/>
            <person name="Postlethwait J.H."/>
            <person name="Nusslein-Volhard C."/>
            <person name="Hubbard T.J."/>
            <person name="Roest Crollius H."/>
            <person name="Rogers J."/>
            <person name="Stemple D.L."/>
        </authorList>
    </citation>
    <scope>NUCLEOTIDE SEQUENCE [LARGE SCALE GENOMIC DNA]</scope>
    <source>
        <strain evidence="17">Tuebingen</strain>
    </source>
</reference>
<keyword evidence="7" id="KW-0805">Transcription regulation</keyword>
<dbReference type="OrthoDB" id="2121711at2759"/>
<evidence type="ECO:0000313" key="20">
    <source>
        <dbReference type="ZFIN" id="ZDB-GENE-040801-43"/>
    </source>
</evidence>
<organism evidence="17">
    <name type="scientific">Danio rerio</name>
    <name type="common">Zebrafish</name>
    <name type="synonym">Brachydanio rerio</name>
    <dbReference type="NCBI Taxonomy" id="7955"/>
    <lineage>
        <taxon>Eukaryota</taxon>
        <taxon>Metazoa</taxon>
        <taxon>Chordata</taxon>
        <taxon>Craniata</taxon>
        <taxon>Vertebrata</taxon>
        <taxon>Euteleostomi</taxon>
        <taxon>Actinopterygii</taxon>
        <taxon>Neopterygii</taxon>
        <taxon>Teleostei</taxon>
        <taxon>Ostariophysi</taxon>
        <taxon>Cypriniformes</taxon>
        <taxon>Danionidae</taxon>
        <taxon>Danioninae</taxon>
        <taxon>Danio</taxon>
    </lineage>
</organism>
<dbReference type="GO" id="GO:0008270">
    <property type="term" value="F:zinc ion binding"/>
    <property type="evidence" value="ECO:0007669"/>
    <property type="project" value="UniProtKB-KW"/>
</dbReference>
<dbReference type="ExpressionAtlas" id="F1QIW1">
    <property type="expression patterns" value="baseline"/>
</dbReference>
<evidence type="ECO:0000259" key="16">
    <source>
        <dbReference type="PROSITE" id="PS51134"/>
    </source>
</evidence>
<evidence type="ECO:0000256" key="8">
    <source>
        <dbReference type="ARBA" id="ARBA00023159"/>
    </source>
</evidence>
<dbReference type="EMBL" id="CU694484">
    <property type="status" value="NOT_ANNOTATED_CDS"/>
    <property type="molecule type" value="Genomic_DNA"/>
</dbReference>
<evidence type="ECO:0000256" key="4">
    <source>
        <dbReference type="ARBA" id="ARBA00022737"/>
    </source>
</evidence>
<keyword evidence="6" id="KW-0862">Zinc</keyword>
<reference evidence="18 19" key="3">
    <citation type="submission" date="2025-04" db="UniProtKB">
        <authorList>
            <consortium name="RefSeq"/>
        </authorList>
    </citation>
    <scope>IDENTIFICATION</scope>
    <source>
        <strain evidence="18 19">Tuebingen</strain>
    </source>
</reference>
<evidence type="ECO:0000256" key="13">
    <source>
        <dbReference type="ARBA" id="ARBA00045875"/>
    </source>
</evidence>